<name>A0A0G3G3R5_9GAMM</name>
<keyword evidence="2" id="KW-1185">Reference proteome</keyword>
<accession>A0A0G3G3R5</accession>
<evidence type="ECO:0000313" key="2">
    <source>
        <dbReference type="Proteomes" id="UP000064201"/>
    </source>
</evidence>
<dbReference type="AlphaFoldDB" id="A0A0G3G3R5"/>
<sequence>MEATTKDMRLHSRELLAAVDRGEEIEITYRGRLRAKLVPYRSAAAPQARAAHNPLFGLWRDQQGSVDDYIRRIRQPRKFK</sequence>
<dbReference type="PATRIC" id="fig|106634.4.peg.298"/>
<dbReference type="OrthoDB" id="9181600at2"/>
<protein>
    <submittedName>
        <fullName evidence="1">Prevent-host-death family protein</fullName>
    </submittedName>
</protein>
<gene>
    <name evidence="1" type="ORF">TVD_01460</name>
</gene>
<organism evidence="1 2">
    <name type="scientific">Thioalkalivibrio versutus</name>
    <dbReference type="NCBI Taxonomy" id="106634"/>
    <lineage>
        <taxon>Bacteria</taxon>
        <taxon>Pseudomonadati</taxon>
        <taxon>Pseudomonadota</taxon>
        <taxon>Gammaproteobacteria</taxon>
        <taxon>Chromatiales</taxon>
        <taxon>Ectothiorhodospiraceae</taxon>
        <taxon>Thioalkalivibrio</taxon>
    </lineage>
</organism>
<reference evidence="1 2" key="1">
    <citation type="submission" date="2015-04" db="EMBL/GenBank/DDBJ databases">
        <title>Complete Sequence for the Genome of the Thioalkalivibrio versutus D301.</title>
        <authorList>
            <person name="Mu T."/>
            <person name="Zhou J."/>
            <person name="Xu X."/>
        </authorList>
    </citation>
    <scope>NUCLEOTIDE SEQUENCE [LARGE SCALE GENOMIC DNA]</scope>
    <source>
        <strain evidence="1 2">D301</strain>
    </source>
</reference>
<dbReference type="RefSeq" id="WP_047250620.1">
    <property type="nucleotide sequence ID" value="NZ_CP011367.1"/>
</dbReference>
<dbReference type="NCBIfam" id="TIGR01552">
    <property type="entry name" value="phd_fam"/>
    <property type="match status" value="1"/>
</dbReference>
<dbReference type="KEGG" id="tvr:TVD_01460"/>
<dbReference type="STRING" id="106634.TVD_01460"/>
<dbReference type="EMBL" id="CP011367">
    <property type="protein sequence ID" value="AKJ94117.1"/>
    <property type="molecule type" value="Genomic_DNA"/>
</dbReference>
<proteinExistence type="predicted"/>
<evidence type="ECO:0000313" key="1">
    <source>
        <dbReference type="EMBL" id="AKJ94117.1"/>
    </source>
</evidence>
<dbReference type="Proteomes" id="UP000064201">
    <property type="component" value="Chromosome"/>
</dbReference>